<evidence type="ECO:0000256" key="1">
    <source>
        <dbReference type="PROSITE-ProRule" id="PRU00325"/>
    </source>
</evidence>
<feature type="compositionally biased region" description="Low complexity" evidence="2">
    <location>
        <begin position="202"/>
        <end position="220"/>
    </location>
</feature>
<evidence type="ECO:0000313" key="5">
    <source>
        <dbReference type="Proteomes" id="UP001218218"/>
    </source>
</evidence>
<dbReference type="AlphaFoldDB" id="A0AAD6YY59"/>
<dbReference type="InterPro" id="IPR007527">
    <property type="entry name" value="Znf_SWIM"/>
</dbReference>
<comment type="caution">
    <text evidence="4">The sequence shown here is derived from an EMBL/GenBank/DDBJ whole genome shotgun (WGS) entry which is preliminary data.</text>
</comment>
<feature type="region of interest" description="Disordered" evidence="2">
    <location>
        <begin position="148"/>
        <end position="222"/>
    </location>
</feature>
<evidence type="ECO:0000313" key="4">
    <source>
        <dbReference type="EMBL" id="KAJ7301039.1"/>
    </source>
</evidence>
<protein>
    <recommendedName>
        <fullName evidence="3">SWIM-type domain-containing protein</fullName>
    </recommendedName>
</protein>
<evidence type="ECO:0000256" key="2">
    <source>
        <dbReference type="SAM" id="MobiDB-lite"/>
    </source>
</evidence>
<organism evidence="4 5">
    <name type="scientific">Mycena albidolilacea</name>
    <dbReference type="NCBI Taxonomy" id="1033008"/>
    <lineage>
        <taxon>Eukaryota</taxon>
        <taxon>Fungi</taxon>
        <taxon>Dikarya</taxon>
        <taxon>Basidiomycota</taxon>
        <taxon>Agaricomycotina</taxon>
        <taxon>Agaricomycetes</taxon>
        <taxon>Agaricomycetidae</taxon>
        <taxon>Agaricales</taxon>
        <taxon>Marasmiineae</taxon>
        <taxon>Mycenaceae</taxon>
        <taxon>Mycena</taxon>
    </lineage>
</organism>
<name>A0AAD6YY59_9AGAR</name>
<sequence>MAVENFWRNLKHETLHHLLHPRLDQFIFLIATDVLPHFVSKMQIFEPDFRRGRAPELTPFQVAFKRNWKKLAARELGTLTYNTNVQCWTCTCGQQKYNPYINCKHLVQAVQPPLPRLFTEVVRRRVIPFYHHPLLKLKDGSPVPALEFTRSISNGDPMHDIPSTTATTTAPPRGAKRKRAVARQPSSDDGADEDTVNQLLGAAPSRSASPSARSSSPVVADEYDEDMDQTIEWTKKRIIELRAGADMLEKQVIHPRESKIGLKAQRAVNVGKDVADLQQDMRHAMQTGKIRQTTWAQKGNKASARYSRNVMGYQHIE</sequence>
<feature type="domain" description="SWIM-type" evidence="3">
    <location>
        <begin position="81"/>
        <end position="114"/>
    </location>
</feature>
<dbReference type="PROSITE" id="PS50966">
    <property type="entry name" value="ZF_SWIM"/>
    <property type="match status" value="1"/>
</dbReference>
<dbReference type="EMBL" id="JARIHO010000145">
    <property type="protein sequence ID" value="KAJ7301039.1"/>
    <property type="molecule type" value="Genomic_DNA"/>
</dbReference>
<proteinExistence type="predicted"/>
<reference evidence="4" key="1">
    <citation type="submission" date="2023-03" db="EMBL/GenBank/DDBJ databases">
        <title>Massive genome expansion in bonnet fungi (Mycena s.s.) driven by repeated elements and novel gene families across ecological guilds.</title>
        <authorList>
            <consortium name="Lawrence Berkeley National Laboratory"/>
            <person name="Harder C.B."/>
            <person name="Miyauchi S."/>
            <person name="Viragh M."/>
            <person name="Kuo A."/>
            <person name="Thoen E."/>
            <person name="Andreopoulos B."/>
            <person name="Lu D."/>
            <person name="Skrede I."/>
            <person name="Drula E."/>
            <person name="Henrissat B."/>
            <person name="Morin E."/>
            <person name="Kohler A."/>
            <person name="Barry K."/>
            <person name="LaButti K."/>
            <person name="Morin E."/>
            <person name="Salamov A."/>
            <person name="Lipzen A."/>
            <person name="Mereny Z."/>
            <person name="Hegedus B."/>
            <person name="Baldrian P."/>
            <person name="Stursova M."/>
            <person name="Weitz H."/>
            <person name="Taylor A."/>
            <person name="Grigoriev I.V."/>
            <person name="Nagy L.G."/>
            <person name="Martin F."/>
            <person name="Kauserud H."/>
        </authorList>
    </citation>
    <scope>NUCLEOTIDE SEQUENCE</scope>
    <source>
        <strain evidence="4">CBHHK002</strain>
    </source>
</reference>
<gene>
    <name evidence="4" type="ORF">DFH08DRAFT_979101</name>
</gene>
<evidence type="ECO:0000259" key="3">
    <source>
        <dbReference type="PROSITE" id="PS50966"/>
    </source>
</evidence>
<dbReference type="Proteomes" id="UP001218218">
    <property type="component" value="Unassembled WGS sequence"/>
</dbReference>
<keyword evidence="1" id="KW-0862">Zinc</keyword>
<keyword evidence="5" id="KW-1185">Reference proteome</keyword>
<dbReference type="GO" id="GO:0008270">
    <property type="term" value="F:zinc ion binding"/>
    <property type="evidence" value="ECO:0007669"/>
    <property type="project" value="UniProtKB-KW"/>
</dbReference>
<accession>A0AAD6YY59</accession>
<keyword evidence="1" id="KW-0479">Metal-binding</keyword>
<keyword evidence="1" id="KW-0863">Zinc-finger</keyword>